<dbReference type="InterPro" id="IPR051738">
    <property type="entry name" value="SAF_Modulators"/>
</dbReference>
<protein>
    <submittedName>
        <fullName evidence="7">Uncharacterized protein LOC129923544</fullName>
    </submittedName>
</protein>
<feature type="compositionally biased region" description="Pro residues" evidence="4">
    <location>
        <begin position="443"/>
        <end position="453"/>
    </location>
</feature>
<accession>A0A9W2Z7G4</accession>
<dbReference type="GO" id="GO:0043565">
    <property type="term" value="F:sequence-specific DNA binding"/>
    <property type="evidence" value="ECO:0007669"/>
    <property type="project" value="TreeGrafter"/>
</dbReference>
<dbReference type="PANTHER" id="PTHR15683">
    <property type="entry name" value="SCAFFOLD ATTACHMENT FACTOR B-RELATED"/>
    <property type="match status" value="1"/>
</dbReference>
<dbReference type="GO" id="GO:0005634">
    <property type="term" value="C:nucleus"/>
    <property type="evidence" value="ECO:0007669"/>
    <property type="project" value="UniProtKB-SubCell"/>
</dbReference>
<dbReference type="Gene3D" id="1.10.720.30">
    <property type="entry name" value="SAP domain"/>
    <property type="match status" value="1"/>
</dbReference>
<feature type="region of interest" description="Disordered" evidence="4">
    <location>
        <begin position="407"/>
        <end position="462"/>
    </location>
</feature>
<dbReference type="RefSeq" id="XP_055870860.1">
    <property type="nucleotide sequence ID" value="XM_056014885.1"/>
</dbReference>
<sequence length="462" mass="52544">MCSIKLLNELDMKELRQELRERGLQLNGNKETLTARLRQALLEEDENPDTCQFEIKPNTMELLRTLQYKMNSVKESIKEIESEINTRFSSFNQLTKAMNENEQIATTPNKTEEQIKDQTRIMINELLNTQQYQIESTDERATPLMNSEQLSNQECGDTDNYDKEAGDGCAVCDCDSKPNECGQQEMKRDGSCFCFNEKQNETAEETIEETYSLTEALATDKPDMSTSTSQTDQDNVGSASKPVAVGLKDFCLLSASVYERNSKLDYCSYVFDKNCTYVALEEDCECQEIHQQGLDLTEACPAVKISARSPGQSQGITIETDAEVDGPLHVECYQPAPQSSPPDSDEGDDVFDNLPSSGLAAHSHSTHRRIMLKQLVRSTVLMTTAMKCNTFLCAMWLPSALIDKRVRQRHQRNQRNFKWRKRRKRHMQSAMWMAPTRSRYKPTPSPTDRPPPAFMKLHSPCC</sequence>
<evidence type="ECO:0000313" key="7">
    <source>
        <dbReference type="RefSeq" id="XP_055870860.1"/>
    </source>
</evidence>
<dbReference type="PANTHER" id="PTHR15683:SF8">
    <property type="entry name" value="SCAFFOLD ATTACHMENT FACTOR B, ISOFORM B"/>
    <property type="match status" value="1"/>
</dbReference>
<dbReference type="GO" id="GO:0006357">
    <property type="term" value="P:regulation of transcription by RNA polymerase II"/>
    <property type="evidence" value="ECO:0007669"/>
    <property type="project" value="TreeGrafter"/>
</dbReference>
<feature type="compositionally biased region" description="Polar residues" evidence="4">
    <location>
        <begin position="224"/>
        <end position="238"/>
    </location>
</feature>
<keyword evidence="3" id="KW-0539">Nucleus</keyword>
<dbReference type="SMART" id="SM00513">
    <property type="entry name" value="SAP"/>
    <property type="match status" value="1"/>
</dbReference>
<dbReference type="Proteomes" id="UP001165740">
    <property type="component" value="Chromosome 17"/>
</dbReference>
<keyword evidence="6" id="KW-1185">Reference proteome</keyword>
<proteinExistence type="predicted"/>
<name>A0A9W2Z7G4_BIOGL</name>
<evidence type="ECO:0000256" key="2">
    <source>
        <dbReference type="ARBA" id="ARBA00022884"/>
    </source>
</evidence>
<feature type="region of interest" description="Disordered" evidence="4">
    <location>
        <begin position="334"/>
        <end position="363"/>
    </location>
</feature>
<feature type="compositionally biased region" description="Basic residues" evidence="4">
    <location>
        <begin position="407"/>
        <end position="427"/>
    </location>
</feature>
<organism evidence="6 7">
    <name type="scientific">Biomphalaria glabrata</name>
    <name type="common">Bloodfluke planorb</name>
    <name type="synonym">Freshwater snail</name>
    <dbReference type="NCBI Taxonomy" id="6526"/>
    <lineage>
        <taxon>Eukaryota</taxon>
        <taxon>Metazoa</taxon>
        <taxon>Spiralia</taxon>
        <taxon>Lophotrochozoa</taxon>
        <taxon>Mollusca</taxon>
        <taxon>Gastropoda</taxon>
        <taxon>Heterobranchia</taxon>
        <taxon>Euthyneura</taxon>
        <taxon>Panpulmonata</taxon>
        <taxon>Hygrophila</taxon>
        <taxon>Lymnaeoidea</taxon>
        <taxon>Planorbidae</taxon>
        <taxon>Biomphalaria</taxon>
    </lineage>
</organism>
<dbReference type="InterPro" id="IPR036361">
    <property type="entry name" value="SAP_dom_sf"/>
</dbReference>
<evidence type="ECO:0000256" key="1">
    <source>
        <dbReference type="ARBA" id="ARBA00004123"/>
    </source>
</evidence>
<feature type="region of interest" description="Disordered" evidence="4">
    <location>
        <begin position="218"/>
        <end position="239"/>
    </location>
</feature>
<keyword evidence="2" id="KW-0694">RNA-binding</keyword>
<evidence type="ECO:0000256" key="3">
    <source>
        <dbReference type="ARBA" id="ARBA00023242"/>
    </source>
</evidence>
<dbReference type="PROSITE" id="PS50800">
    <property type="entry name" value="SAP"/>
    <property type="match status" value="1"/>
</dbReference>
<comment type="subcellular location">
    <subcellularLocation>
        <location evidence="1">Nucleus</location>
    </subcellularLocation>
</comment>
<evidence type="ECO:0000256" key="4">
    <source>
        <dbReference type="SAM" id="MobiDB-lite"/>
    </source>
</evidence>
<dbReference type="InterPro" id="IPR003034">
    <property type="entry name" value="SAP_dom"/>
</dbReference>
<dbReference type="SUPFAM" id="SSF68906">
    <property type="entry name" value="SAP domain"/>
    <property type="match status" value="1"/>
</dbReference>
<dbReference type="GeneID" id="129923544"/>
<dbReference type="GO" id="GO:0050684">
    <property type="term" value="P:regulation of mRNA processing"/>
    <property type="evidence" value="ECO:0007669"/>
    <property type="project" value="TreeGrafter"/>
</dbReference>
<feature type="domain" description="SAP" evidence="5">
    <location>
        <begin position="7"/>
        <end position="41"/>
    </location>
</feature>
<evidence type="ECO:0000313" key="6">
    <source>
        <dbReference type="Proteomes" id="UP001165740"/>
    </source>
</evidence>
<reference evidence="7" key="1">
    <citation type="submission" date="2025-08" db="UniProtKB">
        <authorList>
            <consortium name="RefSeq"/>
        </authorList>
    </citation>
    <scope>IDENTIFICATION</scope>
</reference>
<evidence type="ECO:0000259" key="5">
    <source>
        <dbReference type="PROSITE" id="PS50800"/>
    </source>
</evidence>
<dbReference type="Pfam" id="PF02037">
    <property type="entry name" value="SAP"/>
    <property type="match status" value="1"/>
</dbReference>
<dbReference type="GO" id="GO:0003723">
    <property type="term" value="F:RNA binding"/>
    <property type="evidence" value="ECO:0007669"/>
    <property type="project" value="UniProtKB-KW"/>
</dbReference>
<dbReference type="AlphaFoldDB" id="A0A9W2Z7G4"/>
<gene>
    <name evidence="7" type="primary">LOC129923544</name>
</gene>